<dbReference type="SUPFAM" id="SSF57987">
    <property type="entry name" value="Inovirus (filamentous phage) major coat protein"/>
    <property type="match status" value="1"/>
</dbReference>
<dbReference type="AlphaFoldDB" id="A0A1I6BZL8"/>
<dbReference type="RefSeq" id="WP_407920445.1">
    <property type="nucleotide sequence ID" value="NZ_FOYD01000009.1"/>
</dbReference>
<dbReference type="STRING" id="1002526.SAMN05216578_10991"/>
<evidence type="ECO:0000313" key="2">
    <source>
        <dbReference type="EMBL" id="SFQ86378.1"/>
    </source>
</evidence>
<dbReference type="InterPro" id="IPR008020">
    <property type="entry name" value="G8P"/>
</dbReference>
<proteinExistence type="predicted"/>
<gene>
    <name evidence="2" type="ORF">SAMN05216578_10991</name>
</gene>
<organism evidence="2 3">
    <name type="scientific">Halopseudomonas formosensis</name>
    <dbReference type="NCBI Taxonomy" id="1002526"/>
    <lineage>
        <taxon>Bacteria</taxon>
        <taxon>Pseudomonadati</taxon>
        <taxon>Pseudomonadota</taxon>
        <taxon>Gammaproteobacteria</taxon>
        <taxon>Pseudomonadales</taxon>
        <taxon>Pseudomonadaceae</taxon>
        <taxon>Halopseudomonas</taxon>
    </lineage>
</organism>
<feature type="transmembrane region" description="Helical" evidence="1">
    <location>
        <begin position="19"/>
        <end position="39"/>
    </location>
</feature>
<keyword evidence="1" id="KW-1133">Transmembrane helix</keyword>
<keyword evidence="1" id="KW-0472">Membrane</keyword>
<reference evidence="2 3" key="1">
    <citation type="submission" date="2016-10" db="EMBL/GenBank/DDBJ databases">
        <authorList>
            <person name="de Groot N.N."/>
        </authorList>
    </citation>
    <scope>NUCLEOTIDE SEQUENCE [LARGE SCALE GENOMIC DNA]</scope>
    <source>
        <strain evidence="2 3">JCM 18415</strain>
    </source>
</reference>
<dbReference type="Pfam" id="PF05356">
    <property type="entry name" value="Phage_Coat_B"/>
    <property type="match status" value="1"/>
</dbReference>
<protein>
    <submittedName>
        <fullName evidence="2">Uncharacterized protein</fullName>
    </submittedName>
</protein>
<dbReference type="Proteomes" id="UP000242815">
    <property type="component" value="Unassembled WGS sequence"/>
</dbReference>
<accession>A0A1I6BZL8</accession>
<sequence>MEGIAAQAEAAVEAVREDIVTIGGAIVICAAAVMAFRWIKASFF</sequence>
<keyword evidence="1" id="KW-0812">Transmembrane</keyword>
<dbReference type="Gene3D" id="1.20.5.440">
    <property type="entry name" value="ATP synthase delta/epsilon subunit, C-terminal domain"/>
    <property type="match status" value="1"/>
</dbReference>
<name>A0A1I6BZL8_9GAMM</name>
<evidence type="ECO:0000313" key="3">
    <source>
        <dbReference type="Proteomes" id="UP000242815"/>
    </source>
</evidence>
<dbReference type="EMBL" id="FOYD01000009">
    <property type="protein sequence ID" value="SFQ86378.1"/>
    <property type="molecule type" value="Genomic_DNA"/>
</dbReference>
<evidence type="ECO:0000256" key="1">
    <source>
        <dbReference type="SAM" id="Phobius"/>
    </source>
</evidence>